<keyword evidence="4" id="KW-1185">Reference proteome</keyword>
<evidence type="ECO:0000313" key="4">
    <source>
        <dbReference type="Proteomes" id="UP000014760"/>
    </source>
</evidence>
<dbReference type="HOGENOM" id="CLU_1138943_0_0_1"/>
<proteinExistence type="predicted"/>
<feature type="region of interest" description="Disordered" evidence="1">
    <location>
        <begin position="1"/>
        <end position="59"/>
    </location>
</feature>
<dbReference type="Proteomes" id="UP000014760">
    <property type="component" value="Unassembled WGS sequence"/>
</dbReference>
<sequence length="244" mass="27097">MEAAMTANSSRKRASYEPPCAPHEPMKRSKSVGSAVCGIPLTPDVHSENHASENPQQLSEVTVEKMETDLEDDFADWTTNQTLVKDLRRRSSFMAGRGDCNSAALQSSVKESMGDLIDNLNADDLETNAVKKQASPKPSDAKTEASIKIMEADLKRYTAESNAWHEALKECKHSADHAASRLKGDLILHDAPKLSPEQQRFLNSRPNYQEKLNNLSLLIEKLAVTVSGKRWVSMIFSLFALNRK</sequence>
<dbReference type="EMBL" id="KB301830">
    <property type="protein sequence ID" value="ELU05044.1"/>
    <property type="molecule type" value="Genomic_DNA"/>
</dbReference>
<protein>
    <submittedName>
        <fullName evidence="2 3">Uncharacterized protein</fullName>
    </submittedName>
</protein>
<evidence type="ECO:0000313" key="2">
    <source>
        <dbReference type="EMBL" id="ELU05044.1"/>
    </source>
</evidence>
<evidence type="ECO:0000313" key="3">
    <source>
        <dbReference type="EnsemblMetazoa" id="CapteP186395"/>
    </source>
</evidence>
<dbReference type="EnsemblMetazoa" id="CapteT186395">
    <property type="protein sequence ID" value="CapteP186395"/>
    <property type="gene ID" value="CapteG186395"/>
</dbReference>
<dbReference type="EMBL" id="AMQN01023676">
    <property type="status" value="NOT_ANNOTATED_CDS"/>
    <property type="molecule type" value="Genomic_DNA"/>
</dbReference>
<reference evidence="3" key="3">
    <citation type="submission" date="2015-06" db="UniProtKB">
        <authorList>
            <consortium name="EnsemblMetazoa"/>
        </authorList>
    </citation>
    <scope>IDENTIFICATION</scope>
</reference>
<name>R7UEV0_CAPTE</name>
<organism evidence="2">
    <name type="scientific">Capitella teleta</name>
    <name type="common">Polychaete worm</name>
    <dbReference type="NCBI Taxonomy" id="283909"/>
    <lineage>
        <taxon>Eukaryota</taxon>
        <taxon>Metazoa</taxon>
        <taxon>Spiralia</taxon>
        <taxon>Lophotrochozoa</taxon>
        <taxon>Annelida</taxon>
        <taxon>Polychaeta</taxon>
        <taxon>Sedentaria</taxon>
        <taxon>Scolecida</taxon>
        <taxon>Capitellidae</taxon>
        <taxon>Capitella</taxon>
    </lineage>
</organism>
<evidence type="ECO:0000256" key="1">
    <source>
        <dbReference type="SAM" id="MobiDB-lite"/>
    </source>
</evidence>
<accession>R7UEV0</accession>
<dbReference type="AlphaFoldDB" id="R7UEV0"/>
<gene>
    <name evidence="2" type="ORF">CAPTEDRAFT_186395</name>
</gene>
<reference evidence="4" key="1">
    <citation type="submission" date="2012-12" db="EMBL/GenBank/DDBJ databases">
        <authorList>
            <person name="Hellsten U."/>
            <person name="Grimwood J."/>
            <person name="Chapman J.A."/>
            <person name="Shapiro H."/>
            <person name="Aerts A."/>
            <person name="Otillar R.P."/>
            <person name="Terry A.Y."/>
            <person name="Boore J.L."/>
            <person name="Simakov O."/>
            <person name="Marletaz F."/>
            <person name="Cho S.-J."/>
            <person name="Edsinger-Gonzales E."/>
            <person name="Havlak P."/>
            <person name="Kuo D.-H."/>
            <person name="Larsson T."/>
            <person name="Lv J."/>
            <person name="Arendt D."/>
            <person name="Savage R."/>
            <person name="Osoegawa K."/>
            <person name="de Jong P."/>
            <person name="Lindberg D.R."/>
            <person name="Seaver E.C."/>
            <person name="Weisblat D.A."/>
            <person name="Putnam N.H."/>
            <person name="Grigoriev I.V."/>
            <person name="Rokhsar D.S."/>
        </authorList>
    </citation>
    <scope>NUCLEOTIDE SEQUENCE</scope>
    <source>
        <strain evidence="4">I ESC-2004</strain>
    </source>
</reference>
<reference evidence="2 4" key="2">
    <citation type="journal article" date="2013" name="Nature">
        <title>Insights into bilaterian evolution from three spiralian genomes.</title>
        <authorList>
            <person name="Simakov O."/>
            <person name="Marletaz F."/>
            <person name="Cho S.J."/>
            <person name="Edsinger-Gonzales E."/>
            <person name="Havlak P."/>
            <person name="Hellsten U."/>
            <person name="Kuo D.H."/>
            <person name="Larsson T."/>
            <person name="Lv J."/>
            <person name="Arendt D."/>
            <person name="Savage R."/>
            <person name="Osoegawa K."/>
            <person name="de Jong P."/>
            <person name="Grimwood J."/>
            <person name="Chapman J.A."/>
            <person name="Shapiro H."/>
            <person name="Aerts A."/>
            <person name="Otillar R.P."/>
            <person name="Terry A.Y."/>
            <person name="Boore J.L."/>
            <person name="Grigoriev I.V."/>
            <person name="Lindberg D.R."/>
            <person name="Seaver E.C."/>
            <person name="Weisblat D.A."/>
            <person name="Putnam N.H."/>
            <person name="Rokhsar D.S."/>
        </authorList>
    </citation>
    <scope>NUCLEOTIDE SEQUENCE</scope>
    <source>
        <strain evidence="2 4">I ESC-2004</strain>
    </source>
</reference>